<name>A0A183VFV4_TOXCA</name>
<feature type="chain" id="PRO_5044553775" evidence="1">
    <location>
        <begin position="27"/>
        <end position="147"/>
    </location>
</feature>
<dbReference type="AlphaFoldDB" id="A0A183VFV4"/>
<organism evidence="3 4">
    <name type="scientific">Toxocara canis</name>
    <name type="common">Canine roundworm</name>
    <dbReference type="NCBI Taxonomy" id="6265"/>
    <lineage>
        <taxon>Eukaryota</taxon>
        <taxon>Metazoa</taxon>
        <taxon>Ecdysozoa</taxon>
        <taxon>Nematoda</taxon>
        <taxon>Chromadorea</taxon>
        <taxon>Rhabditida</taxon>
        <taxon>Spirurina</taxon>
        <taxon>Ascaridomorpha</taxon>
        <taxon>Ascaridoidea</taxon>
        <taxon>Toxocaridae</taxon>
        <taxon>Toxocara</taxon>
    </lineage>
</organism>
<keyword evidence="3" id="KW-1185">Reference proteome</keyword>
<evidence type="ECO:0000313" key="2">
    <source>
        <dbReference type="EMBL" id="VDM50945.1"/>
    </source>
</evidence>
<sequence length="147" mass="16274">MRAVPVATQFVRLSIWALCSICMSVAAPGLPPSNLKLNVNEGVSFDSFSEGMVESSINNTLLDFGVTAINGITFWRNLLAVLTPNAIVLFEFASETLDPGKSSHEVGRIYLSTSVDLDLLEFKFFNQSSVFFCDPFTCRFVERNSKF</sequence>
<gene>
    <name evidence="2" type="ORF">TCNE_LOCUS19624</name>
</gene>
<feature type="signal peptide" evidence="1">
    <location>
        <begin position="1"/>
        <end position="26"/>
    </location>
</feature>
<keyword evidence="1" id="KW-0732">Signal</keyword>
<reference evidence="4" key="1">
    <citation type="submission" date="2016-06" db="UniProtKB">
        <authorList>
            <consortium name="WormBaseParasite"/>
        </authorList>
    </citation>
    <scope>IDENTIFICATION</scope>
</reference>
<evidence type="ECO:0000256" key="1">
    <source>
        <dbReference type="SAM" id="SignalP"/>
    </source>
</evidence>
<dbReference type="Proteomes" id="UP000050794">
    <property type="component" value="Unassembled WGS sequence"/>
</dbReference>
<proteinExistence type="predicted"/>
<evidence type="ECO:0000313" key="3">
    <source>
        <dbReference type="Proteomes" id="UP000050794"/>
    </source>
</evidence>
<accession>A0A183VFV4</accession>
<reference evidence="2 3" key="2">
    <citation type="submission" date="2018-11" db="EMBL/GenBank/DDBJ databases">
        <authorList>
            <consortium name="Pathogen Informatics"/>
        </authorList>
    </citation>
    <scope>NUCLEOTIDE SEQUENCE [LARGE SCALE GENOMIC DNA]</scope>
</reference>
<evidence type="ECO:0000313" key="4">
    <source>
        <dbReference type="WBParaSite" id="TCNE_0001962801-mRNA-1"/>
    </source>
</evidence>
<protein>
    <submittedName>
        <fullName evidence="4">Secreted protein</fullName>
    </submittedName>
</protein>
<dbReference type="WBParaSite" id="TCNE_0001962801-mRNA-1">
    <property type="protein sequence ID" value="TCNE_0001962801-mRNA-1"/>
    <property type="gene ID" value="TCNE_0001962801"/>
</dbReference>
<dbReference type="EMBL" id="UYWY01027216">
    <property type="protein sequence ID" value="VDM50945.1"/>
    <property type="molecule type" value="Genomic_DNA"/>
</dbReference>